<dbReference type="PANTHER" id="PTHR34853:SF1">
    <property type="entry name" value="LIPASE 5"/>
    <property type="match status" value="1"/>
</dbReference>
<dbReference type="SUPFAM" id="SSF53474">
    <property type="entry name" value="alpha/beta-Hydrolases"/>
    <property type="match status" value="1"/>
</dbReference>
<feature type="compositionally biased region" description="Polar residues" evidence="1">
    <location>
        <begin position="400"/>
        <end position="409"/>
    </location>
</feature>
<reference evidence="2" key="1">
    <citation type="submission" date="2020-05" db="EMBL/GenBank/DDBJ databases">
        <authorList>
            <person name="Chiriac C."/>
            <person name="Salcher M."/>
            <person name="Ghai R."/>
            <person name="Kavagutti S V."/>
        </authorList>
    </citation>
    <scope>NUCLEOTIDE SEQUENCE</scope>
</reference>
<name>A0A6J7RH54_9ZZZZ</name>
<dbReference type="InterPro" id="IPR029058">
    <property type="entry name" value="AB_hydrolase_fold"/>
</dbReference>
<dbReference type="InterPro" id="IPR005152">
    <property type="entry name" value="Lipase_secreted"/>
</dbReference>
<feature type="region of interest" description="Disordered" evidence="1">
    <location>
        <begin position="395"/>
        <end position="415"/>
    </location>
</feature>
<organism evidence="2">
    <name type="scientific">freshwater metagenome</name>
    <dbReference type="NCBI Taxonomy" id="449393"/>
    <lineage>
        <taxon>unclassified sequences</taxon>
        <taxon>metagenomes</taxon>
        <taxon>ecological metagenomes</taxon>
    </lineage>
</organism>
<dbReference type="AlphaFoldDB" id="A0A6J7RH54"/>
<dbReference type="GO" id="GO:0004806">
    <property type="term" value="F:triacylglycerol lipase activity"/>
    <property type="evidence" value="ECO:0007669"/>
    <property type="project" value="InterPro"/>
</dbReference>
<dbReference type="Pfam" id="PF03583">
    <property type="entry name" value="LIP"/>
    <property type="match status" value="1"/>
</dbReference>
<dbReference type="GO" id="GO:0016042">
    <property type="term" value="P:lipid catabolic process"/>
    <property type="evidence" value="ECO:0007669"/>
    <property type="project" value="InterPro"/>
</dbReference>
<evidence type="ECO:0000256" key="1">
    <source>
        <dbReference type="SAM" id="MobiDB-lite"/>
    </source>
</evidence>
<dbReference type="PANTHER" id="PTHR34853">
    <property type="match status" value="1"/>
</dbReference>
<sequence length="415" mass="43693">MIKLTGRRSFFHTRALIVFIALGALLIGVTPGLANAAPAPDGLPAFYKTPSLAGKKAGTLLKSQKVAAPSVDGTVYRVMYVSETVSGQATAVTGLVVVPKTAAPKSGYPVVSWGHGTNGMTDECAPSLEPSKIDSLANGLLANNWLITASDYQGEGTPGLHPYLAGVVAAQNTIDIVRAAEQLPSVDVSKNYVVWGHSQGGQTAMYAHNIASKYAPELNLKGVVAGAPPSQFDLIYDYLKTSKYRYYLLMSAGGLNAAYGDKAAPLDKVLTPEGIALLDELDKGCSDYLSKTLGAVSIDETNLANPFDVPEWKKLFLANDPKNFTSTNDIPLLIIHGGADEQIPTVSSQLLTTKLCGLGQSMQRWVYPGQSHSGVIATSATDMVNWMKARFAGGPVSADSAPSGQTDTEVTGCPK</sequence>
<dbReference type="EMBL" id="CAFBPQ010000036">
    <property type="protein sequence ID" value="CAB5028163.1"/>
    <property type="molecule type" value="Genomic_DNA"/>
</dbReference>
<accession>A0A6J7RH54</accession>
<dbReference type="Gene3D" id="3.40.50.1820">
    <property type="entry name" value="alpha/beta hydrolase"/>
    <property type="match status" value="2"/>
</dbReference>
<gene>
    <name evidence="2" type="ORF">UFOPK4121_01112</name>
</gene>
<evidence type="ECO:0000313" key="2">
    <source>
        <dbReference type="EMBL" id="CAB5028163.1"/>
    </source>
</evidence>
<proteinExistence type="predicted"/>
<dbReference type="PIRSF" id="PIRSF029171">
    <property type="entry name" value="Esterase_LipA"/>
    <property type="match status" value="1"/>
</dbReference>
<protein>
    <submittedName>
        <fullName evidence="2">Unannotated protein</fullName>
    </submittedName>
</protein>